<dbReference type="InterPro" id="IPR027417">
    <property type="entry name" value="P-loop_NTPase"/>
</dbReference>
<comment type="caution">
    <text evidence="5">The sequence shown here is derived from an EMBL/GenBank/DDBJ whole genome shotgun (WGS) entry which is preliminary data.</text>
</comment>
<protein>
    <submittedName>
        <fullName evidence="5">ABC transporter ATP-binding protein</fullName>
    </submittedName>
</protein>
<dbReference type="InterPro" id="IPR003439">
    <property type="entry name" value="ABC_transporter-like_ATP-bd"/>
</dbReference>
<dbReference type="SMART" id="SM00382">
    <property type="entry name" value="AAA"/>
    <property type="match status" value="1"/>
</dbReference>
<evidence type="ECO:0000256" key="3">
    <source>
        <dbReference type="ARBA" id="ARBA00022840"/>
    </source>
</evidence>
<feature type="domain" description="ABC transporter" evidence="4">
    <location>
        <begin position="5"/>
        <end position="252"/>
    </location>
</feature>
<dbReference type="Pfam" id="PF08352">
    <property type="entry name" value="oligo_HPY"/>
    <property type="match status" value="1"/>
</dbReference>
<keyword evidence="3 5" id="KW-0067">ATP-binding</keyword>
<dbReference type="PANTHER" id="PTHR43067">
    <property type="entry name" value="OLIGOPEPTIDE/DIPEPTIDE ABC TRANSPORTER, ATPASE SUBUNIT"/>
    <property type="match status" value="1"/>
</dbReference>
<dbReference type="PANTHER" id="PTHR43067:SF3">
    <property type="entry name" value="MALTOSE ABC TRANSPORTER, ATP-BINDING PROTEIN"/>
    <property type="match status" value="1"/>
</dbReference>
<evidence type="ECO:0000256" key="1">
    <source>
        <dbReference type="ARBA" id="ARBA00022448"/>
    </source>
</evidence>
<evidence type="ECO:0000256" key="2">
    <source>
        <dbReference type="ARBA" id="ARBA00022741"/>
    </source>
</evidence>
<dbReference type="CDD" id="cd03257">
    <property type="entry name" value="ABC_NikE_OppD_transporters"/>
    <property type="match status" value="1"/>
</dbReference>
<dbReference type="AlphaFoldDB" id="A0A7J3XYB4"/>
<dbReference type="GO" id="GO:0016887">
    <property type="term" value="F:ATP hydrolysis activity"/>
    <property type="evidence" value="ECO:0007669"/>
    <property type="project" value="InterPro"/>
</dbReference>
<dbReference type="SUPFAM" id="SSF52540">
    <property type="entry name" value="P-loop containing nucleoside triphosphate hydrolases"/>
    <property type="match status" value="1"/>
</dbReference>
<sequence>MVLAVESKGLSIGYLDEEDRVLWVVKKVDIEIGEGEVYCLVGESGCGKTTLGNSIAGVLPPYSVTRGELIIYGRRVIKDDLRFYEGVRGKLTSYIPQNPGSSLSPYMRIWDQFWRVLREQGLDERSAKERATGILKTLNLDRGVLEHYPHELSGGMQQRVAIGLSLATGAKVIVADEPTSSVDAHLKLQLMRLFKDVRNTYGVTIVLITHDILLAGKVCDRISVMYAGEIVEEGDSTSVLTRPLHPYTKLLVDVVPVLGFKKKLASIPGEPPKPGFLREGCYFYERCPFRDAICLNHVETQVIDRRRVKCRKPLVDKITS</sequence>
<dbReference type="PROSITE" id="PS50893">
    <property type="entry name" value="ABC_TRANSPORTER_2"/>
    <property type="match status" value="1"/>
</dbReference>
<dbReference type="GO" id="GO:0015833">
    <property type="term" value="P:peptide transport"/>
    <property type="evidence" value="ECO:0007669"/>
    <property type="project" value="InterPro"/>
</dbReference>
<dbReference type="Gene3D" id="3.40.50.300">
    <property type="entry name" value="P-loop containing nucleotide triphosphate hydrolases"/>
    <property type="match status" value="1"/>
</dbReference>
<dbReference type="EMBL" id="DRYK01000035">
    <property type="protein sequence ID" value="HHP67670.1"/>
    <property type="molecule type" value="Genomic_DNA"/>
</dbReference>
<dbReference type="Pfam" id="PF00005">
    <property type="entry name" value="ABC_tran"/>
    <property type="match status" value="1"/>
</dbReference>
<organism evidence="5">
    <name type="scientific">Thermogladius calderae</name>
    <dbReference type="NCBI Taxonomy" id="1200300"/>
    <lineage>
        <taxon>Archaea</taxon>
        <taxon>Thermoproteota</taxon>
        <taxon>Thermoprotei</taxon>
        <taxon>Desulfurococcales</taxon>
        <taxon>Desulfurococcaceae</taxon>
        <taxon>Thermogladius</taxon>
    </lineage>
</organism>
<dbReference type="InterPro" id="IPR017871">
    <property type="entry name" value="ABC_transporter-like_CS"/>
</dbReference>
<evidence type="ECO:0000259" key="4">
    <source>
        <dbReference type="PROSITE" id="PS50893"/>
    </source>
</evidence>
<dbReference type="GO" id="GO:0005524">
    <property type="term" value="F:ATP binding"/>
    <property type="evidence" value="ECO:0007669"/>
    <property type="project" value="UniProtKB-KW"/>
</dbReference>
<keyword evidence="1" id="KW-0813">Transport</keyword>
<name>A0A7J3XYB4_9CREN</name>
<proteinExistence type="predicted"/>
<dbReference type="InterPro" id="IPR003593">
    <property type="entry name" value="AAA+_ATPase"/>
</dbReference>
<gene>
    <name evidence="5" type="ORF">ENM60_02600</name>
</gene>
<accession>A0A7J3XYB4</accession>
<dbReference type="PROSITE" id="PS00211">
    <property type="entry name" value="ABC_TRANSPORTER_1"/>
    <property type="match status" value="1"/>
</dbReference>
<reference evidence="5" key="1">
    <citation type="journal article" date="2020" name="mSystems">
        <title>Genome- and Community-Level Interaction Insights into Carbon Utilization and Element Cycling Functions of Hydrothermarchaeota in Hydrothermal Sediment.</title>
        <authorList>
            <person name="Zhou Z."/>
            <person name="Liu Y."/>
            <person name="Xu W."/>
            <person name="Pan J."/>
            <person name="Luo Z.H."/>
            <person name="Li M."/>
        </authorList>
    </citation>
    <scope>NUCLEOTIDE SEQUENCE [LARGE SCALE GENOMIC DNA]</scope>
    <source>
        <strain evidence="5">SpSt-110</strain>
    </source>
</reference>
<dbReference type="NCBIfam" id="TIGR01727">
    <property type="entry name" value="oligo_HPY"/>
    <property type="match status" value="1"/>
</dbReference>
<evidence type="ECO:0000313" key="5">
    <source>
        <dbReference type="EMBL" id="HHP67670.1"/>
    </source>
</evidence>
<keyword evidence="2" id="KW-0547">Nucleotide-binding</keyword>
<dbReference type="InterPro" id="IPR013563">
    <property type="entry name" value="Oligopep_ABC_C"/>
</dbReference>